<feature type="compositionally biased region" description="Basic and acidic residues" evidence="1">
    <location>
        <begin position="52"/>
        <end position="65"/>
    </location>
</feature>
<name>A0A9P5Z8C3_9AGAR</name>
<organism evidence="2 3">
    <name type="scientific">Pholiota conissans</name>
    <dbReference type="NCBI Taxonomy" id="109636"/>
    <lineage>
        <taxon>Eukaryota</taxon>
        <taxon>Fungi</taxon>
        <taxon>Dikarya</taxon>
        <taxon>Basidiomycota</taxon>
        <taxon>Agaricomycotina</taxon>
        <taxon>Agaricomycetes</taxon>
        <taxon>Agaricomycetidae</taxon>
        <taxon>Agaricales</taxon>
        <taxon>Agaricineae</taxon>
        <taxon>Strophariaceae</taxon>
        <taxon>Pholiota</taxon>
    </lineage>
</organism>
<sequence length="129" mass="14488">MTDETPRQQNGKAVQKGKRPKRFLEQNDALSLAASIGETQEKIALTKAEKHHKLEPDQPKPDHKPKPNANAKAKIKEKKKVLSSARVKAKKERSKRRKEQFKNTKASSNPTPEASEVSEKPARKKVAFA</sequence>
<feature type="compositionally biased region" description="Basic residues" evidence="1">
    <location>
        <begin position="73"/>
        <end position="99"/>
    </location>
</feature>
<evidence type="ECO:0000313" key="2">
    <source>
        <dbReference type="EMBL" id="KAF9481291.1"/>
    </source>
</evidence>
<keyword evidence="3" id="KW-1185">Reference proteome</keyword>
<feature type="compositionally biased region" description="Polar residues" evidence="1">
    <location>
        <begin position="103"/>
        <end position="112"/>
    </location>
</feature>
<feature type="region of interest" description="Disordered" evidence="1">
    <location>
        <begin position="45"/>
        <end position="129"/>
    </location>
</feature>
<evidence type="ECO:0000256" key="1">
    <source>
        <dbReference type="SAM" id="MobiDB-lite"/>
    </source>
</evidence>
<gene>
    <name evidence="2" type="ORF">BDN70DRAFT_975103</name>
</gene>
<comment type="caution">
    <text evidence="2">The sequence shown here is derived from an EMBL/GenBank/DDBJ whole genome shotgun (WGS) entry which is preliminary data.</text>
</comment>
<proteinExistence type="predicted"/>
<accession>A0A9P5Z8C3</accession>
<feature type="region of interest" description="Disordered" evidence="1">
    <location>
        <begin position="1"/>
        <end position="24"/>
    </location>
</feature>
<dbReference type="AlphaFoldDB" id="A0A9P5Z8C3"/>
<dbReference type="Proteomes" id="UP000807469">
    <property type="component" value="Unassembled WGS sequence"/>
</dbReference>
<evidence type="ECO:0000313" key="3">
    <source>
        <dbReference type="Proteomes" id="UP000807469"/>
    </source>
</evidence>
<protein>
    <submittedName>
        <fullName evidence="2">Uncharacterized protein</fullName>
    </submittedName>
</protein>
<reference evidence="2" key="1">
    <citation type="submission" date="2020-11" db="EMBL/GenBank/DDBJ databases">
        <authorList>
            <consortium name="DOE Joint Genome Institute"/>
            <person name="Ahrendt S."/>
            <person name="Riley R."/>
            <person name="Andreopoulos W."/>
            <person name="Labutti K."/>
            <person name="Pangilinan J."/>
            <person name="Ruiz-Duenas F.J."/>
            <person name="Barrasa J.M."/>
            <person name="Sanchez-Garcia M."/>
            <person name="Camarero S."/>
            <person name="Miyauchi S."/>
            <person name="Serrano A."/>
            <person name="Linde D."/>
            <person name="Babiker R."/>
            <person name="Drula E."/>
            <person name="Ayuso-Fernandez I."/>
            <person name="Pacheco R."/>
            <person name="Padilla G."/>
            <person name="Ferreira P."/>
            <person name="Barriuso J."/>
            <person name="Kellner H."/>
            <person name="Castanera R."/>
            <person name="Alfaro M."/>
            <person name="Ramirez L."/>
            <person name="Pisabarro A.G."/>
            <person name="Kuo A."/>
            <person name="Tritt A."/>
            <person name="Lipzen A."/>
            <person name="He G."/>
            <person name="Yan M."/>
            <person name="Ng V."/>
            <person name="Cullen D."/>
            <person name="Martin F."/>
            <person name="Rosso M.-N."/>
            <person name="Henrissat B."/>
            <person name="Hibbett D."/>
            <person name="Martinez A.T."/>
            <person name="Grigoriev I.V."/>
        </authorList>
    </citation>
    <scope>NUCLEOTIDE SEQUENCE</scope>
    <source>
        <strain evidence="2">CIRM-BRFM 674</strain>
    </source>
</reference>
<dbReference type="OrthoDB" id="2620452at2759"/>
<dbReference type="EMBL" id="MU155180">
    <property type="protein sequence ID" value="KAF9481291.1"/>
    <property type="molecule type" value="Genomic_DNA"/>
</dbReference>